<dbReference type="GO" id="GO:0004867">
    <property type="term" value="F:serine-type endopeptidase inhibitor activity"/>
    <property type="evidence" value="ECO:0007669"/>
    <property type="project" value="InterPro"/>
</dbReference>
<dbReference type="WBParaSite" id="PSU_v2.g19346.t1">
    <property type="protein sequence ID" value="PSU_v2.g19346.t1"/>
    <property type="gene ID" value="PSU_v2.g19346"/>
</dbReference>
<dbReference type="Proteomes" id="UP000887577">
    <property type="component" value="Unplaced"/>
</dbReference>
<feature type="domain" description="WAP" evidence="9">
    <location>
        <begin position="121"/>
        <end position="168"/>
    </location>
</feature>
<dbReference type="SUPFAM" id="SSF57256">
    <property type="entry name" value="Elafin-like"/>
    <property type="match status" value="2"/>
</dbReference>
<dbReference type="GO" id="GO:0019731">
    <property type="term" value="P:antibacterial humoral response"/>
    <property type="evidence" value="ECO:0007669"/>
    <property type="project" value="TreeGrafter"/>
</dbReference>
<evidence type="ECO:0000256" key="6">
    <source>
        <dbReference type="ARBA" id="ARBA00022737"/>
    </source>
</evidence>
<keyword evidence="6" id="KW-0677">Repeat</keyword>
<dbReference type="InterPro" id="IPR036645">
    <property type="entry name" value="Elafin-like_sf"/>
</dbReference>
<dbReference type="PANTHER" id="PTHR19441:SF39">
    <property type="entry name" value="WAP FOUR-DISULFIDE CORE DOMAIN PROTEIN 5"/>
    <property type="match status" value="1"/>
</dbReference>
<feature type="domain" description="Antistasin-like" evidence="8">
    <location>
        <begin position="220"/>
        <end position="248"/>
    </location>
</feature>
<keyword evidence="5" id="KW-0732">Signal</keyword>
<dbReference type="Gene3D" id="4.10.75.10">
    <property type="entry name" value="Elafin-like"/>
    <property type="match status" value="2"/>
</dbReference>
<dbReference type="PROSITE" id="PS51390">
    <property type="entry name" value="WAP"/>
    <property type="match status" value="2"/>
</dbReference>
<dbReference type="InterPro" id="IPR004094">
    <property type="entry name" value="Antistasin-like"/>
</dbReference>
<comment type="subcellular location">
    <subcellularLocation>
        <location evidence="2">Secreted</location>
    </subcellularLocation>
</comment>
<keyword evidence="4" id="KW-0964">Secreted</keyword>
<dbReference type="AlphaFoldDB" id="A0A914YGC0"/>
<evidence type="ECO:0000256" key="3">
    <source>
        <dbReference type="ARBA" id="ARBA00017105"/>
    </source>
</evidence>
<dbReference type="GO" id="GO:0005615">
    <property type="term" value="C:extracellular space"/>
    <property type="evidence" value="ECO:0007669"/>
    <property type="project" value="TreeGrafter"/>
</dbReference>
<dbReference type="Pfam" id="PF00095">
    <property type="entry name" value="WAP"/>
    <property type="match status" value="2"/>
</dbReference>
<dbReference type="PANTHER" id="PTHR19441">
    <property type="entry name" value="WHEY ACDIC PROTEIN WAP"/>
    <property type="match status" value="1"/>
</dbReference>
<organism evidence="10 11">
    <name type="scientific">Panagrolaimus superbus</name>
    <dbReference type="NCBI Taxonomy" id="310955"/>
    <lineage>
        <taxon>Eukaryota</taxon>
        <taxon>Metazoa</taxon>
        <taxon>Ecdysozoa</taxon>
        <taxon>Nematoda</taxon>
        <taxon>Chromadorea</taxon>
        <taxon>Rhabditida</taxon>
        <taxon>Tylenchina</taxon>
        <taxon>Panagrolaimomorpha</taxon>
        <taxon>Panagrolaimoidea</taxon>
        <taxon>Panagrolaimidae</taxon>
        <taxon>Panagrolaimus</taxon>
    </lineage>
</organism>
<name>A0A914YGC0_9BILA</name>
<dbReference type="Pfam" id="PF02822">
    <property type="entry name" value="Antistasin"/>
    <property type="match status" value="1"/>
</dbReference>
<protein>
    <recommendedName>
        <fullName evidence="3">WAP four-disulfide core domain protein 5</fullName>
    </recommendedName>
</protein>
<evidence type="ECO:0000256" key="2">
    <source>
        <dbReference type="ARBA" id="ARBA00004613"/>
    </source>
</evidence>
<comment type="function">
    <text evidence="1">Putative acid-stable proteinase inhibitor.</text>
</comment>
<keyword evidence="7" id="KW-1015">Disulfide bond</keyword>
<dbReference type="SMART" id="SM00217">
    <property type="entry name" value="WAP"/>
    <property type="match status" value="2"/>
</dbReference>
<evidence type="ECO:0000259" key="8">
    <source>
        <dbReference type="PROSITE" id="PS51252"/>
    </source>
</evidence>
<keyword evidence="10" id="KW-1185">Reference proteome</keyword>
<reference evidence="11" key="1">
    <citation type="submission" date="2022-11" db="UniProtKB">
        <authorList>
            <consortium name="WormBaseParasite"/>
        </authorList>
    </citation>
    <scope>IDENTIFICATION</scope>
</reference>
<dbReference type="InterPro" id="IPR050514">
    <property type="entry name" value="WAP_four-disulfide_core"/>
</dbReference>
<dbReference type="GO" id="GO:0045087">
    <property type="term" value="P:innate immune response"/>
    <property type="evidence" value="ECO:0007669"/>
    <property type="project" value="TreeGrafter"/>
</dbReference>
<evidence type="ECO:0000313" key="10">
    <source>
        <dbReference type="Proteomes" id="UP000887577"/>
    </source>
</evidence>
<sequence length="284" mass="31320">MGTWKYVFMRVSNGSMFVSSSQRQYFTTTLGECPKLVGGLCIERCKTDSDCSTQMKCCSNGCGRECVLPVHVAPIMNQLPIQPLQSNLAPKQQQNTNFETTIVGNNIHRFPEHSNFNPIKKIDKVGHCPMKAVLKDQKCEVECNRDSDCSGVAKCCDSGCGRSCAAPERATSCIHLLSAVERLPSKQLNDGFVPFCSSNDGLFEQIQCDLVRQTENQRQCLQDNCKSKTCPFGLRTDANGCPISPCECKNICDSVSCDNKLDECQLVEPDCAKTSMFSCTKMLA</sequence>
<evidence type="ECO:0000256" key="5">
    <source>
        <dbReference type="ARBA" id="ARBA00022729"/>
    </source>
</evidence>
<dbReference type="InterPro" id="IPR008197">
    <property type="entry name" value="WAP_dom"/>
</dbReference>
<accession>A0A914YGC0</accession>
<proteinExistence type="predicted"/>
<feature type="domain" description="WAP" evidence="9">
    <location>
        <begin position="26"/>
        <end position="70"/>
    </location>
</feature>
<dbReference type="Gene3D" id="2.10.22.10">
    <property type="entry name" value="Antistasin, domain 1"/>
    <property type="match status" value="1"/>
</dbReference>
<evidence type="ECO:0000313" key="11">
    <source>
        <dbReference type="WBParaSite" id="PSU_v2.g19346.t1"/>
    </source>
</evidence>
<evidence type="ECO:0000256" key="7">
    <source>
        <dbReference type="ARBA" id="ARBA00023157"/>
    </source>
</evidence>
<dbReference type="PROSITE" id="PS51252">
    <property type="entry name" value="ANTISTASIN"/>
    <property type="match status" value="1"/>
</dbReference>
<dbReference type="PRINTS" id="PR00003">
    <property type="entry name" value="4DISULPHCORE"/>
</dbReference>
<evidence type="ECO:0000256" key="1">
    <source>
        <dbReference type="ARBA" id="ARBA00003209"/>
    </source>
</evidence>
<evidence type="ECO:0000256" key="4">
    <source>
        <dbReference type="ARBA" id="ARBA00022525"/>
    </source>
</evidence>
<evidence type="ECO:0000259" key="9">
    <source>
        <dbReference type="PROSITE" id="PS51390"/>
    </source>
</evidence>